<keyword evidence="2" id="KW-0520">NAD</keyword>
<protein>
    <submittedName>
        <fullName evidence="4">Phenylacetic acid degradation protein PaaN</fullName>
    </submittedName>
</protein>
<name>A0ABW8EVB3_9BURK</name>
<dbReference type="Pfam" id="PF00171">
    <property type="entry name" value="Aldedh"/>
    <property type="match status" value="1"/>
</dbReference>
<dbReference type="InterPro" id="IPR050485">
    <property type="entry name" value="Proline_metab_enzyme"/>
</dbReference>
<dbReference type="EMBL" id="JBIUZV010000003">
    <property type="protein sequence ID" value="MFJ3045373.1"/>
    <property type="molecule type" value="Genomic_DNA"/>
</dbReference>
<proteinExistence type="predicted"/>
<evidence type="ECO:0000313" key="4">
    <source>
        <dbReference type="EMBL" id="MFJ3045373.1"/>
    </source>
</evidence>
<dbReference type="InterPro" id="IPR016163">
    <property type="entry name" value="Ald_DH_C"/>
</dbReference>
<evidence type="ECO:0000256" key="2">
    <source>
        <dbReference type="ARBA" id="ARBA00023027"/>
    </source>
</evidence>
<dbReference type="SUPFAM" id="SSF53720">
    <property type="entry name" value="ALDH-like"/>
    <property type="match status" value="1"/>
</dbReference>
<dbReference type="InterPro" id="IPR011975">
    <property type="entry name" value="PaaN_2"/>
</dbReference>
<dbReference type="Gene3D" id="3.40.605.10">
    <property type="entry name" value="Aldehyde Dehydrogenase, Chain A, domain 1"/>
    <property type="match status" value="1"/>
</dbReference>
<feature type="domain" description="Aldehyde dehydrogenase" evidence="3">
    <location>
        <begin position="97"/>
        <end position="467"/>
    </location>
</feature>
<dbReference type="NCBIfam" id="TIGR02288">
    <property type="entry name" value="PaaN_2"/>
    <property type="match status" value="1"/>
</dbReference>
<gene>
    <name evidence="4" type="primary">paaN</name>
    <name evidence="4" type="ORF">ACIPEN_06055</name>
</gene>
<dbReference type="InterPro" id="IPR016162">
    <property type="entry name" value="Ald_DH_N"/>
</dbReference>
<dbReference type="PANTHER" id="PTHR42862">
    <property type="entry name" value="DELTA-1-PYRROLINE-5-CARBOXYLATE DEHYDROGENASE 1, ISOFORM A-RELATED"/>
    <property type="match status" value="1"/>
</dbReference>
<dbReference type="Proteomes" id="UP001617427">
    <property type="component" value="Unassembled WGS sequence"/>
</dbReference>
<comment type="caution">
    <text evidence="4">The sequence shown here is derived from an EMBL/GenBank/DDBJ whole genome shotgun (WGS) entry which is preliminary data.</text>
</comment>
<reference evidence="4 5" key="1">
    <citation type="submission" date="2024-10" db="EMBL/GenBank/DDBJ databases">
        <title>The Natural Products Discovery Center: Release of the First 8490 Sequenced Strains for Exploring Actinobacteria Biosynthetic Diversity.</title>
        <authorList>
            <person name="Kalkreuter E."/>
            <person name="Kautsar S.A."/>
            <person name="Yang D."/>
            <person name="Bader C.D."/>
            <person name="Teijaro C.N."/>
            <person name="Fluegel L."/>
            <person name="Davis C.M."/>
            <person name="Simpson J.R."/>
            <person name="Lauterbach L."/>
            <person name="Steele A.D."/>
            <person name="Gui C."/>
            <person name="Meng S."/>
            <person name="Li G."/>
            <person name="Viehrig K."/>
            <person name="Ye F."/>
            <person name="Su P."/>
            <person name="Kiefer A.F."/>
            <person name="Nichols A."/>
            <person name="Cepeda A.J."/>
            <person name="Yan W."/>
            <person name="Fan B."/>
            <person name="Jiang Y."/>
            <person name="Adhikari A."/>
            <person name="Zheng C.-J."/>
            <person name="Schuster L."/>
            <person name="Cowan T.M."/>
            <person name="Smanski M.J."/>
            <person name="Chevrette M.G."/>
            <person name="De Carvalho L.P.S."/>
            <person name="Shen B."/>
        </authorList>
    </citation>
    <scope>NUCLEOTIDE SEQUENCE [LARGE SCALE GENOMIC DNA]</scope>
    <source>
        <strain evidence="4 5">NPDC087045</strain>
    </source>
</reference>
<organism evidence="4 5">
    <name type="scientific">Herbaspirillum chlorophenolicum</name>
    <dbReference type="NCBI Taxonomy" id="211589"/>
    <lineage>
        <taxon>Bacteria</taxon>
        <taxon>Pseudomonadati</taxon>
        <taxon>Pseudomonadota</taxon>
        <taxon>Betaproteobacteria</taxon>
        <taxon>Burkholderiales</taxon>
        <taxon>Oxalobacteraceae</taxon>
        <taxon>Herbaspirillum</taxon>
    </lineage>
</organism>
<evidence type="ECO:0000259" key="3">
    <source>
        <dbReference type="Pfam" id="PF00171"/>
    </source>
</evidence>
<dbReference type="PANTHER" id="PTHR42862:SF1">
    <property type="entry name" value="DELTA-1-PYRROLINE-5-CARBOXYLATE DEHYDROGENASE 2, ISOFORM A-RELATED"/>
    <property type="match status" value="1"/>
</dbReference>
<dbReference type="InterPro" id="IPR016161">
    <property type="entry name" value="Ald_DH/histidinol_DH"/>
</dbReference>
<dbReference type="RefSeq" id="WP_402698934.1">
    <property type="nucleotide sequence ID" value="NZ_JBIUZV010000003.1"/>
</dbReference>
<accession>A0ABW8EVB3</accession>
<evidence type="ECO:0000256" key="1">
    <source>
        <dbReference type="ARBA" id="ARBA00023002"/>
    </source>
</evidence>
<keyword evidence="1" id="KW-0560">Oxidoreductase</keyword>
<dbReference type="InterPro" id="IPR015590">
    <property type="entry name" value="Aldehyde_DH_dom"/>
</dbReference>
<dbReference type="Gene3D" id="3.40.309.10">
    <property type="entry name" value="Aldehyde Dehydrogenase, Chain A, domain 2"/>
    <property type="match status" value="1"/>
</dbReference>
<sequence length="558" mass="59192">MSIAFFERHRATLEQAVQALQSRGYWSQFSESPSPRVYGETAADTGKAAYEARLNRPFELAQAASAGLAGSEASPYGFNLGITYPKPVIGQLLPAVSAAAASWRRAGPKAWAGVSLEIVARLNARSFEIAHAVMHTTGQAFMMAFQAGGPHAQDRALEAIGCAWQQMSLIPATADWEKPQGKHAPLQMRKSYRIVPRGIGLVIGCCTFPTWNSYPGLFANLATGNAVIVKPHPGAILPLAITVEVAREVLAEAGFAPDIVTLFAHDRDDAVARELALRPEIALIDFTGSSANGNWLERNALQAKVYTEKSGVNQIVIDSTDDLQGMARNIAFSLCLYSGQMCTTPQNIYIPKDGIRTPEGHASFEAVTAAITDAIARLTGDAAKAVEVLGAIQNDGVRQRIEAARTRGKVLLDSIALQHPQFAEACIRTPLVVQVDANSAVTEEFFGPVSFVIPVDDTTMAVTLAERIAQRHGALTLSGYSTDPQVKDALADAAANAGVALSLNLTGGVFVNQSAAFSDYHGTGANPAANAALADAAFVADRFRVVQTREPVSAPAAN</sequence>
<keyword evidence="5" id="KW-1185">Reference proteome</keyword>
<evidence type="ECO:0000313" key="5">
    <source>
        <dbReference type="Proteomes" id="UP001617427"/>
    </source>
</evidence>